<dbReference type="Pfam" id="PF12697">
    <property type="entry name" value="Abhydrolase_6"/>
    <property type="match status" value="1"/>
</dbReference>
<keyword evidence="3" id="KW-1185">Reference proteome</keyword>
<dbReference type="InterPro" id="IPR029058">
    <property type="entry name" value="AB_hydrolase_fold"/>
</dbReference>
<evidence type="ECO:0000313" key="2">
    <source>
        <dbReference type="EMBL" id="GHD22848.1"/>
    </source>
</evidence>
<gene>
    <name evidence="2" type="ORF">GCM10007147_17600</name>
</gene>
<dbReference type="GO" id="GO:0016787">
    <property type="term" value="F:hydrolase activity"/>
    <property type="evidence" value="ECO:0007669"/>
    <property type="project" value="UniProtKB-KW"/>
</dbReference>
<dbReference type="Gene3D" id="3.40.50.1820">
    <property type="entry name" value="alpha/beta hydrolase"/>
    <property type="match status" value="1"/>
</dbReference>
<dbReference type="PANTHER" id="PTHR12277:SF81">
    <property type="entry name" value="PROTEIN ABHD13"/>
    <property type="match status" value="1"/>
</dbReference>
<feature type="domain" description="AB hydrolase-1" evidence="1">
    <location>
        <begin position="41"/>
        <end position="237"/>
    </location>
</feature>
<accession>A0A918XAU9</accession>
<comment type="caution">
    <text evidence="2">The sequence shown here is derived from an EMBL/GenBank/DDBJ whole genome shotgun (WGS) entry which is preliminary data.</text>
</comment>
<keyword evidence="2" id="KW-0378">Hydrolase</keyword>
<proteinExistence type="predicted"/>
<dbReference type="PANTHER" id="PTHR12277">
    <property type="entry name" value="ALPHA/BETA HYDROLASE DOMAIN-CONTAINING PROTEIN"/>
    <property type="match status" value="1"/>
</dbReference>
<sequence>MSDVPEQPLRSGEHRYWLTTSDGIGIDAVLLRGAEARTTAVVLANGFTGTHRNPYTRTIAETMYAVGDVMTFDFRGHHGSEGRSTVGNAEIHDLEAVLTRLRELGYERVVTVGFSMGAAVVIRHAAIFGGVDAVVAVSGPSRWFYRGTRPMRLLHVGVGGRVGRFFLRTFRKVRVIDRRWSTRPAEPREIAGEISPAPLLVVHGDSDAYFPTSHATAIHSAARAPKDLWIVPGMGHAERAVEPALAERMRDWIAGWLRHAPES</sequence>
<dbReference type="SUPFAM" id="SSF53474">
    <property type="entry name" value="alpha/beta-Hydrolases"/>
    <property type="match status" value="1"/>
</dbReference>
<dbReference type="EMBL" id="BMXL01000006">
    <property type="protein sequence ID" value="GHD22848.1"/>
    <property type="molecule type" value="Genomic_DNA"/>
</dbReference>
<evidence type="ECO:0000259" key="1">
    <source>
        <dbReference type="Pfam" id="PF12697"/>
    </source>
</evidence>
<reference evidence="2 3" key="1">
    <citation type="journal article" date="2014" name="Int. J. Syst. Evol. Microbiol.">
        <title>Complete genome sequence of Corynebacterium casei LMG S-19264T (=DSM 44701T), isolated from a smear-ripened cheese.</title>
        <authorList>
            <consortium name="US DOE Joint Genome Institute (JGI-PGF)"/>
            <person name="Walter F."/>
            <person name="Albersmeier A."/>
            <person name="Kalinowski J."/>
            <person name="Ruckert C."/>
        </authorList>
    </citation>
    <scope>NUCLEOTIDE SEQUENCE [LARGE SCALE GENOMIC DNA]</scope>
    <source>
        <strain evidence="2 3">KCTC 19473</strain>
    </source>
</reference>
<protein>
    <submittedName>
        <fullName evidence="2">Alpha/beta hydrolase</fullName>
    </submittedName>
</protein>
<name>A0A918XAU9_9ACTN</name>
<organism evidence="2 3">
    <name type="scientific">Nocardiopsis kunsanensis</name>
    <dbReference type="NCBI Taxonomy" id="141693"/>
    <lineage>
        <taxon>Bacteria</taxon>
        <taxon>Bacillati</taxon>
        <taxon>Actinomycetota</taxon>
        <taxon>Actinomycetes</taxon>
        <taxon>Streptosporangiales</taxon>
        <taxon>Nocardiopsidaceae</taxon>
        <taxon>Nocardiopsis</taxon>
    </lineage>
</organism>
<dbReference type="AlphaFoldDB" id="A0A918XAU9"/>
<evidence type="ECO:0000313" key="3">
    <source>
        <dbReference type="Proteomes" id="UP000654947"/>
    </source>
</evidence>
<dbReference type="Proteomes" id="UP000654947">
    <property type="component" value="Unassembled WGS sequence"/>
</dbReference>
<dbReference type="InterPro" id="IPR000073">
    <property type="entry name" value="AB_hydrolase_1"/>
</dbReference>